<dbReference type="SUPFAM" id="SSF53335">
    <property type="entry name" value="S-adenosyl-L-methionine-dependent methyltransferases"/>
    <property type="match status" value="1"/>
</dbReference>
<keyword evidence="1 6" id="KW-0489">Methyltransferase</keyword>
<dbReference type="InterPro" id="IPR026170">
    <property type="entry name" value="FAM173A/B"/>
</dbReference>
<keyword evidence="2" id="KW-0808">Transferase</keyword>
<dbReference type="Pfam" id="PF13649">
    <property type="entry name" value="Methyltransf_25"/>
    <property type="match status" value="1"/>
</dbReference>
<dbReference type="GO" id="GO:0008168">
    <property type="term" value="F:methyltransferase activity"/>
    <property type="evidence" value="ECO:0007669"/>
    <property type="project" value="UniProtKB-KW"/>
</dbReference>
<name>A0ABU1XRX8_9GAMM</name>
<comment type="caution">
    <text evidence="6">The sequence shown here is derived from an EMBL/GenBank/DDBJ whole genome shotgun (WGS) entry which is preliminary data.</text>
</comment>
<sequence length="225" mass="23974">MKSKKTLLALAICAPFLLACADQAVNAYEPVDGSAASPAAADDDAAMNTTHTVTAAIGPDSPYAEGAPAPSREPDVIYVPTPEPVVDAMLNLAGVKEGDVLYDLGSGDGRIPIAAAQRFGVRGVGIDINPVRVREANANAETAGVTDLVTFKEADLFEEDISEASVVTLYLLQSLNVKLRPKLLAELKPGTRIVSHAFDMADQWKPEQTQEIDGTRIYLWTVPER</sequence>
<organism evidence="6 7">
    <name type="scientific">Luteimonas terrae</name>
    <dbReference type="NCBI Taxonomy" id="1530191"/>
    <lineage>
        <taxon>Bacteria</taxon>
        <taxon>Pseudomonadati</taxon>
        <taxon>Pseudomonadota</taxon>
        <taxon>Gammaproteobacteria</taxon>
        <taxon>Lysobacterales</taxon>
        <taxon>Lysobacteraceae</taxon>
        <taxon>Luteimonas</taxon>
    </lineage>
</organism>
<dbReference type="InterPro" id="IPR041698">
    <property type="entry name" value="Methyltransf_25"/>
</dbReference>
<evidence type="ECO:0000256" key="1">
    <source>
        <dbReference type="ARBA" id="ARBA00022603"/>
    </source>
</evidence>
<dbReference type="PANTHER" id="PTHR13610:SF11">
    <property type="entry name" value="METHYLTRANSFERASE DOMAIN-CONTAINING PROTEIN"/>
    <property type="match status" value="1"/>
</dbReference>
<evidence type="ECO:0000313" key="7">
    <source>
        <dbReference type="Proteomes" id="UP001256588"/>
    </source>
</evidence>
<evidence type="ECO:0000256" key="3">
    <source>
        <dbReference type="ARBA" id="ARBA00022691"/>
    </source>
</evidence>
<evidence type="ECO:0000256" key="4">
    <source>
        <dbReference type="SAM" id="SignalP"/>
    </source>
</evidence>
<dbReference type="GO" id="GO:0032259">
    <property type="term" value="P:methylation"/>
    <property type="evidence" value="ECO:0007669"/>
    <property type="project" value="UniProtKB-KW"/>
</dbReference>
<dbReference type="InterPro" id="IPR029063">
    <property type="entry name" value="SAM-dependent_MTases_sf"/>
</dbReference>
<dbReference type="CDD" id="cd02440">
    <property type="entry name" value="AdoMet_MTases"/>
    <property type="match status" value="1"/>
</dbReference>
<feature type="signal peptide" evidence="4">
    <location>
        <begin position="1"/>
        <end position="21"/>
    </location>
</feature>
<protein>
    <submittedName>
        <fullName evidence="6">Precorrin-6B methylase 2</fullName>
    </submittedName>
</protein>
<keyword evidence="3" id="KW-0949">S-adenosyl-L-methionine</keyword>
<keyword evidence="7" id="KW-1185">Reference proteome</keyword>
<evidence type="ECO:0000256" key="2">
    <source>
        <dbReference type="ARBA" id="ARBA00022679"/>
    </source>
</evidence>
<proteinExistence type="predicted"/>
<feature type="chain" id="PRO_5046281451" evidence="4">
    <location>
        <begin position="22"/>
        <end position="225"/>
    </location>
</feature>
<feature type="domain" description="Methyltransferase" evidence="5">
    <location>
        <begin position="103"/>
        <end position="187"/>
    </location>
</feature>
<dbReference type="Gene3D" id="3.40.50.150">
    <property type="entry name" value="Vaccinia Virus protein VP39"/>
    <property type="match status" value="1"/>
</dbReference>
<dbReference type="Proteomes" id="UP001256588">
    <property type="component" value="Unassembled WGS sequence"/>
</dbReference>
<dbReference type="PANTHER" id="PTHR13610">
    <property type="entry name" value="METHYLTRANSFERASE DOMAIN-CONTAINING PROTEIN"/>
    <property type="match status" value="1"/>
</dbReference>
<keyword evidence="4" id="KW-0732">Signal</keyword>
<evidence type="ECO:0000259" key="5">
    <source>
        <dbReference type="Pfam" id="PF13649"/>
    </source>
</evidence>
<reference evidence="6 7" key="1">
    <citation type="submission" date="2023-07" db="EMBL/GenBank/DDBJ databases">
        <title>Sorghum-associated microbial communities from plants grown in Nebraska, USA.</title>
        <authorList>
            <person name="Schachtman D."/>
        </authorList>
    </citation>
    <scope>NUCLEOTIDE SEQUENCE [LARGE SCALE GENOMIC DNA]</scope>
    <source>
        <strain evidence="6 7">4099</strain>
    </source>
</reference>
<dbReference type="PROSITE" id="PS51257">
    <property type="entry name" value="PROKAR_LIPOPROTEIN"/>
    <property type="match status" value="1"/>
</dbReference>
<gene>
    <name evidence="6" type="ORF">J2W68_000214</name>
</gene>
<dbReference type="EMBL" id="JAVDWO010000001">
    <property type="protein sequence ID" value="MDR7191512.1"/>
    <property type="molecule type" value="Genomic_DNA"/>
</dbReference>
<accession>A0ABU1XRX8</accession>
<dbReference type="RefSeq" id="WP_310231821.1">
    <property type="nucleotide sequence ID" value="NZ_JAVDWO010000001.1"/>
</dbReference>
<evidence type="ECO:0000313" key="6">
    <source>
        <dbReference type="EMBL" id="MDR7191512.1"/>
    </source>
</evidence>